<dbReference type="AlphaFoldDB" id="A0A852X3W0"/>
<accession>A0A852X3W0</accession>
<dbReference type="EMBL" id="JACBZX010000001">
    <property type="protein sequence ID" value="NYG37118.1"/>
    <property type="molecule type" value="Genomic_DNA"/>
</dbReference>
<organism evidence="2 3">
    <name type="scientific">Janibacter alkaliphilus</name>
    <dbReference type="NCBI Taxonomy" id="1069963"/>
    <lineage>
        <taxon>Bacteria</taxon>
        <taxon>Bacillati</taxon>
        <taxon>Actinomycetota</taxon>
        <taxon>Actinomycetes</taxon>
        <taxon>Micrococcales</taxon>
        <taxon>Intrasporangiaceae</taxon>
        <taxon>Janibacter</taxon>
    </lineage>
</organism>
<reference evidence="2 3" key="1">
    <citation type="submission" date="2020-07" db="EMBL/GenBank/DDBJ databases">
        <title>Sequencing the genomes of 1000 actinobacteria strains.</title>
        <authorList>
            <person name="Klenk H.-P."/>
        </authorList>
    </citation>
    <scope>NUCLEOTIDE SEQUENCE [LARGE SCALE GENOMIC DNA]</scope>
    <source>
        <strain evidence="2 3">DSM 24723</strain>
    </source>
</reference>
<keyword evidence="3" id="KW-1185">Reference proteome</keyword>
<comment type="caution">
    <text evidence="2">The sequence shown here is derived from an EMBL/GenBank/DDBJ whole genome shotgun (WGS) entry which is preliminary data.</text>
</comment>
<dbReference type="RefSeq" id="WP_179462537.1">
    <property type="nucleotide sequence ID" value="NZ_JACBZX010000001.1"/>
</dbReference>
<dbReference type="Proteomes" id="UP000592181">
    <property type="component" value="Unassembled WGS sequence"/>
</dbReference>
<feature type="region of interest" description="Disordered" evidence="1">
    <location>
        <begin position="99"/>
        <end position="137"/>
    </location>
</feature>
<gene>
    <name evidence="2" type="ORF">BJY28_001587</name>
</gene>
<evidence type="ECO:0000313" key="2">
    <source>
        <dbReference type="EMBL" id="NYG37118.1"/>
    </source>
</evidence>
<evidence type="ECO:0000313" key="3">
    <source>
        <dbReference type="Proteomes" id="UP000592181"/>
    </source>
</evidence>
<name>A0A852X3W0_9MICO</name>
<protein>
    <submittedName>
        <fullName evidence="2">Uncharacterized protein</fullName>
    </submittedName>
</protein>
<evidence type="ECO:0000256" key="1">
    <source>
        <dbReference type="SAM" id="MobiDB-lite"/>
    </source>
</evidence>
<sequence length="181" mass="19096">MTHRPAAATGVVVAGHGVASGRSTSSPFPAGTIAMQAPLLAEHGVDLHGYHLATINLDVAPHRLVLDEPRWTVRDLEWTDVHPAETFSFVECTVGRETLSAGQNPPAGEAQDGGGPEGQQHTGLIYHPHPETKPAHHQPGTVIELLLPLLPALATGERLRVTLATGQAWYERAPFDGAAAG</sequence>
<proteinExistence type="predicted"/>